<evidence type="ECO:0000313" key="4">
    <source>
        <dbReference type="Proteomes" id="UP000030653"/>
    </source>
</evidence>
<dbReference type="STRING" id="1858805.M5GBR7"/>
<evidence type="ECO:0000259" key="2">
    <source>
        <dbReference type="PROSITE" id="PS50097"/>
    </source>
</evidence>
<keyword evidence="4" id="KW-1185">Reference proteome</keyword>
<evidence type="ECO:0000313" key="3">
    <source>
        <dbReference type="EMBL" id="EJU03507.1"/>
    </source>
</evidence>
<dbReference type="PROSITE" id="PS50097">
    <property type="entry name" value="BTB"/>
    <property type="match status" value="2"/>
</dbReference>
<dbReference type="PANTHER" id="PTHR47274">
    <property type="entry name" value="BTB/POZ DOMAIN CONTAINING PROTEIN, EXPRESSED-RELATED"/>
    <property type="match status" value="1"/>
</dbReference>
<organism evidence="3 4">
    <name type="scientific">Dacryopinax primogenitus (strain DJM 731)</name>
    <name type="common">Brown rot fungus</name>
    <dbReference type="NCBI Taxonomy" id="1858805"/>
    <lineage>
        <taxon>Eukaryota</taxon>
        <taxon>Fungi</taxon>
        <taxon>Dikarya</taxon>
        <taxon>Basidiomycota</taxon>
        <taxon>Agaricomycotina</taxon>
        <taxon>Dacrymycetes</taxon>
        <taxon>Dacrymycetales</taxon>
        <taxon>Dacrymycetaceae</taxon>
        <taxon>Dacryopinax</taxon>
    </lineage>
</organism>
<dbReference type="InterPro" id="IPR000210">
    <property type="entry name" value="BTB/POZ_dom"/>
</dbReference>
<feature type="domain" description="BTB" evidence="2">
    <location>
        <begin position="19"/>
        <end position="84"/>
    </location>
</feature>
<reference evidence="3 4" key="1">
    <citation type="journal article" date="2012" name="Science">
        <title>The Paleozoic origin of enzymatic lignin decomposition reconstructed from 31 fungal genomes.</title>
        <authorList>
            <person name="Floudas D."/>
            <person name="Binder M."/>
            <person name="Riley R."/>
            <person name="Barry K."/>
            <person name="Blanchette R.A."/>
            <person name="Henrissat B."/>
            <person name="Martinez A.T."/>
            <person name="Otillar R."/>
            <person name="Spatafora J.W."/>
            <person name="Yadav J.S."/>
            <person name="Aerts A."/>
            <person name="Benoit I."/>
            <person name="Boyd A."/>
            <person name="Carlson A."/>
            <person name="Copeland A."/>
            <person name="Coutinho P.M."/>
            <person name="de Vries R.P."/>
            <person name="Ferreira P."/>
            <person name="Findley K."/>
            <person name="Foster B."/>
            <person name="Gaskell J."/>
            <person name="Glotzer D."/>
            <person name="Gorecki P."/>
            <person name="Heitman J."/>
            <person name="Hesse C."/>
            <person name="Hori C."/>
            <person name="Igarashi K."/>
            <person name="Jurgens J.A."/>
            <person name="Kallen N."/>
            <person name="Kersten P."/>
            <person name="Kohler A."/>
            <person name="Kuees U."/>
            <person name="Kumar T.K.A."/>
            <person name="Kuo A."/>
            <person name="LaButti K."/>
            <person name="Larrondo L.F."/>
            <person name="Lindquist E."/>
            <person name="Ling A."/>
            <person name="Lombard V."/>
            <person name="Lucas S."/>
            <person name="Lundell T."/>
            <person name="Martin R."/>
            <person name="McLaughlin D.J."/>
            <person name="Morgenstern I."/>
            <person name="Morin E."/>
            <person name="Murat C."/>
            <person name="Nagy L.G."/>
            <person name="Nolan M."/>
            <person name="Ohm R.A."/>
            <person name="Patyshakuliyeva A."/>
            <person name="Rokas A."/>
            <person name="Ruiz-Duenas F.J."/>
            <person name="Sabat G."/>
            <person name="Salamov A."/>
            <person name="Samejima M."/>
            <person name="Schmutz J."/>
            <person name="Slot J.C."/>
            <person name="St John F."/>
            <person name="Stenlid J."/>
            <person name="Sun H."/>
            <person name="Sun S."/>
            <person name="Syed K."/>
            <person name="Tsang A."/>
            <person name="Wiebenga A."/>
            <person name="Young D."/>
            <person name="Pisabarro A."/>
            <person name="Eastwood D.C."/>
            <person name="Martin F."/>
            <person name="Cullen D."/>
            <person name="Grigoriev I.V."/>
            <person name="Hibbett D.S."/>
        </authorList>
    </citation>
    <scope>NUCLEOTIDE SEQUENCE [LARGE SCALE GENOMIC DNA]</scope>
    <source>
        <strain evidence="3 4">DJM-731 SS1</strain>
    </source>
</reference>
<dbReference type="CDD" id="cd18186">
    <property type="entry name" value="BTB_POZ_ZBTB_KLHL-like"/>
    <property type="match status" value="1"/>
</dbReference>
<dbReference type="GeneID" id="63683189"/>
<dbReference type="Pfam" id="PF00651">
    <property type="entry name" value="BTB"/>
    <property type="match status" value="2"/>
</dbReference>
<protein>
    <recommendedName>
        <fullName evidence="2">BTB domain-containing protein</fullName>
    </recommendedName>
</protein>
<feature type="domain" description="BTB" evidence="2">
    <location>
        <begin position="121"/>
        <end position="191"/>
    </location>
</feature>
<dbReference type="RefSeq" id="XP_040630401.1">
    <property type="nucleotide sequence ID" value="XM_040768127.1"/>
</dbReference>
<accession>M5GBR7</accession>
<proteinExistence type="predicted"/>
<dbReference type="Gene3D" id="3.30.710.10">
    <property type="entry name" value="Potassium Channel Kv1.1, Chain A"/>
    <property type="match status" value="2"/>
</dbReference>
<dbReference type="EMBL" id="JH795859">
    <property type="protein sequence ID" value="EJU03507.1"/>
    <property type="molecule type" value="Genomic_DNA"/>
</dbReference>
<dbReference type="InterPro" id="IPR044784">
    <property type="entry name" value="At1g01640-like"/>
</dbReference>
<comment type="function">
    <text evidence="1">May act as a substrate-specific adapter of an E3 ubiquitin-protein ligase complex (CUL3-RBX1-BTB) which mediates the ubiquitination and subsequent proteasomal degradation of target proteins.</text>
</comment>
<name>M5GBR7_DACPD</name>
<sequence length="381" mass="42470">MEPDPSVVYKPPASVDASPDIIIKSSNGQLLHAHNFFLGAVSTVFHGMFFSHANEHTTDGELPVVELAETSKILATLLSLIYPGPRTPRNHSIFLTYVLVSADETKLVVVYTPPASVNAAPDVAIKSSDGYILHAHKIFLGAYSTVFNDMFSLDEGHTPNGELPVVELAEASNILVALVSLFYPGPKTPPSSFRVVKGVLLAAEKYEVSCAADAYRHYLVSFLSSAPCEVYCICADLGLDQEKEAVMYQIYTLTEKQALSQEKQGIPAHRILEMISARGDRTSAIITELTNMLTWKQRCRTYGRPWCQTRRATPAWFDHWQDQIRLQIMDIPIIGGQFTLPTTHKDSCNEPNCACDSWDRDRFFVLKEHMEAKFPLKSPYL</sequence>
<dbReference type="SMART" id="SM00225">
    <property type="entry name" value="BTB"/>
    <property type="match status" value="2"/>
</dbReference>
<dbReference type="AlphaFoldDB" id="M5GBR7"/>
<dbReference type="InterPro" id="IPR011333">
    <property type="entry name" value="SKP1/BTB/POZ_sf"/>
</dbReference>
<dbReference type="SUPFAM" id="SSF54695">
    <property type="entry name" value="POZ domain"/>
    <property type="match status" value="2"/>
</dbReference>
<dbReference type="OrthoDB" id="71307at2759"/>
<gene>
    <name evidence="3" type="ORF">DACRYDRAFT_105668</name>
</gene>
<dbReference type="HOGENOM" id="CLU_725665_0_0_1"/>
<dbReference type="Proteomes" id="UP000030653">
    <property type="component" value="Unassembled WGS sequence"/>
</dbReference>
<evidence type="ECO:0000256" key="1">
    <source>
        <dbReference type="ARBA" id="ARBA00002668"/>
    </source>
</evidence>